<accession>A0A0L8I0X8</accession>
<organism evidence="1">
    <name type="scientific">Octopus bimaculoides</name>
    <name type="common">California two-spotted octopus</name>
    <dbReference type="NCBI Taxonomy" id="37653"/>
    <lineage>
        <taxon>Eukaryota</taxon>
        <taxon>Metazoa</taxon>
        <taxon>Spiralia</taxon>
        <taxon>Lophotrochozoa</taxon>
        <taxon>Mollusca</taxon>
        <taxon>Cephalopoda</taxon>
        <taxon>Coleoidea</taxon>
        <taxon>Octopodiformes</taxon>
        <taxon>Octopoda</taxon>
        <taxon>Incirrata</taxon>
        <taxon>Octopodidae</taxon>
        <taxon>Octopus</taxon>
    </lineage>
</organism>
<protein>
    <submittedName>
        <fullName evidence="1">Uncharacterized protein</fullName>
    </submittedName>
</protein>
<sequence>MYVFRFHKYTFSLPYNTLLPLFHRQLIMNSLRSSFLNLHRHSSNNPCLPLPT</sequence>
<proteinExistence type="predicted"/>
<name>A0A0L8I0X8_OCTBM</name>
<reference evidence="1" key="1">
    <citation type="submission" date="2015-07" db="EMBL/GenBank/DDBJ databases">
        <title>MeaNS - Measles Nucleotide Surveillance Program.</title>
        <authorList>
            <person name="Tran T."/>
            <person name="Druce J."/>
        </authorList>
    </citation>
    <scope>NUCLEOTIDE SEQUENCE</scope>
    <source>
        <strain evidence="1">UCB-OBI-ISO-001</strain>
        <tissue evidence="1">Gonad</tissue>
    </source>
</reference>
<dbReference type="EMBL" id="KQ416810">
    <property type="protein sequence ID" value="KOF95096.1"/>
    <property type="molecule type" value="Genomic_DNA"/>
</dbReference>
<evidence type="ECO:0000313" key="1">
    <source>
        <dbReference type="EMBL" id="KOF95096.1"/>
    </source>
</evidence>
<gene>
    <name evidence="1" type="ORF">OCBIM_22039633mg</name>
</gene>
<dbReference type="AlphaFoldDB" id="A0A0L8I0X8"/>